<dbReference type="KEGG" id="och:CES85_5608"/>
<dbReference type="Proteomes" id="UP000215256">
    <property type="component" value="Chromosome 2"/>
</dbReference>
<dbReference type="EMBL" id="CP022603">
    <property type="protein sequence ID" value="ASV84812.1"/>
    <property type="molecule type" value="Genomic_DNA"/>
</dbReference>
<gene>
    <name evidence="1" type="ORF">CES85_5608</name>
</gene>
<reference evidence="1 2" key="1">
    <citation type="submission" date="2017-07" db="EMBL/GenBank/DDBJ databases">
        <title>Phylogenetic study on the rhizospheric bacterium Ochrobactrum sp. A44.</title>
        <authorList>
            <person name="Krzyzanowska D.M."/>
            <person name="Ossowicki A."/>
            <person name="Rajewska M."/>
            <person name="Maciag T."/>
            <person name="Kaczynski Z."/>
            <person name="Czerwicka M."/>
            <person name="Jafra S."/>
        </authorList>
    </citation>
    <scope>NUCLEOTIDE SEQUENCE [LARGE SCALE GENOMIC DNA]</scope>
    <source>
        <strain evidence="1 2">A44</strain>
    </source>
</reference>
<protein>
    <submittedName>
        <fullName evidence="1">FlgN family protein</fullName>
    </submittedName>
</protein>
<evidence type="ECO:0000313" key="2">
    <source>
        <dbReference type="Proteomes" id="UP000215256"/>
    </source>
</evidence>
<evidence type="ECO:0000313" key="1">
    <source>
        <dbReference type="EMBL" id="ASV84812.1"/>
    </source>
</evidence>
<dbReference type="RefSeq" id="WP_095445456.1">
    <property type="nucleotide sequence ID" value="NZ_CP022603.1"/>
</dbReference>
<name>A0A248UDX2_9HYPH</name>
<proteinExistence type="predicted"/>
<organism evidence="1 2">
    <name type="scientific">Ochrobactrum quorumnocens</name>
    <dbReference type="NCBI Taxonomy" id="271865"/>
    <lineage>
        <taxon>Bacteria</taxon>
        <taxon>Pseudomonadati</taxon>
        <taxon>Pseudomonadota</taxon>
        <taxon>Alphaproteobacteria</taxon>
        <taxon>Hyphomicrobiales</taxon>
        <taxon>Brucellaceae</taxon>
        <taxon>Brucella/Ochrobactrum group</taxon>
        <taxon>Ochrobactrum</taxon>
    </lineage>
</organism>
<dbReference type="OrthoDB" id="8452392at2"/>
<sequence length="151" mass="16536">MTDTSSEISLLPQAPEATLDVNPAQELEQQPVLKPVVRAIQRLEDVIDTETRLLLEGGHPDLADINSRKSRGLYDFNKAIKKAASLAEPATMKGLQPLLDSLKQKLEKNCEALQLHLRAVGELADLIRGALETQDADGTYSMQSARLGHAR</sequence>
<accession>A0A248UDX2</accession>
<dbReference type="AlphaFoldDB" id="A0A248UDX2"/>